<dbReference type="EC" id="6.1.1.23" evidence="8"/>
<keyword evidence="4" id="KW-0067">ATP-binding</keyword>
<dbReference type="Pfam" id="PF00152">
    <property type="entry name" value="tRNA-synt_2"/>
    <property type="match status" value="1"/>
</dbReference>
<feature type="non-terminal residue" evidence="8">
    <location>
        <position position="568"/>
    </location>
</feature>
<comment type="similarity">
    <text evidence="1">Belongs to the class-II aminoacyl-tRNA synthetase family. Type 1 subfamily.</text>
</comment>
<dbReference type="NCBIfam" id="NF001750">
    <property type="entry name" value="PRK00476.1"/>
    <property type="match status" value="1"/>
</dbReference>
<dbReference type="PRINTS" id="PR01042">
    <property type="entry name" value="TRNASYNTHASP"/>
</dbReference>
<organism evidence="8">
    <name type="scientific">hydrothermal vent metagenome</name>
    <dbReference type="NCBI Taxonomy" id="652676"/>
    <lineage>
        <taxon>unclassified sequences</taxon>
        <taxon>metagenomes</taxon>
        <taxon>ecological metagenomes</taxon>
    </lineage>
</organism>
<dbReference type="InterPro" id="IPR047089">
    <property type="entry name" value="Asp-tRNA-ligase_1_N"/>
</dbReference>
<dbReference type="Gene3D" id="2.40.50.140">
    <property type="entry name" value="Nucleic acid-binding proteins"/>
    <property type="match status" value="1"/>
</dbReference>
<dbReference type="InterPro" id="IPR012340">
    <property type="entry name" value="NA-bd_OB-fold"/>
</dbReference>
<dbReference type="InterPro" id="IPR045864">
    <property type="entry name" value="aa-tRNA-synth_II/BPL/LPL"/>
</dbReference>
<evidence type="ECO:0000256" key="2">
    <source>
        <dbReference type="ARBA" id="ARBA00022598"/>
    </source>
</evidence>
<dbReference type="InterPro" id="IPR004365">
    <property type="entry name" value="NA-bd_OB_tRNA"/>
</dbReference>
<evidence type="ECO:0000256" key="4">
    <source>
        <dbReference type="ARBA" id="ARBA00022840"/>
    </source>
</evidence>
<dbReference type="InterPro" id="IPR004115">
    <property type="entry name" value="GAD-like_sf"/>
</dbReference>
<dbReference type="GO" id="GO:0003676">
    <property type="term" value="F:nucleic acid binding"/>
    <property type="evidence" value="ECO:0007669"/>
    <property type="project" value="InterPro"/>
</dbReference>
<dbReference type="GO" id="GO:0050560">
    <property type="term" value="F:aspartate-tRNA(Asn) ligase activity"/>
    <property type="evidence" value="ECO:0007669"/>
    <property type="project" value="UniProtKB-EC"/>
</dbReference>
<dbReference type="GO" id="GO:0005737">
    <property type="term" value="C:cytoplasm"/>
    <property type="evidence" value="ECO:0007669"/>
    <property type="project" value="InterPro"/>
</dbReference>
<dbReference type="Gene3D" id="3.30.930.10">
    <property type="entry name" value="Bira Bifunctional Protein, Domain 2"/>
    <property type="match status" value="1"/>
</dbReference>
<dbReference type="HAMAP" id="MF_00044">
    <property type="entry name" value="Asp_tRNA_synth_type1"/>
    <property type="match status" value="1"/>
</dbReference>
<sequence length="568" mass="62344">MATGPMKSIGAGELRLEHAGDQVTLAGWVGRRRDHGGVIFVDLRDASGIVQVVLNPEDRPATEDVLRGIRLEYCVQIVGSVRPRPEGTVNDELPTGTVEVVASELIVLSPSAVLPFQLDDRTDIDETLRLEYRYLDMRRNRMAENLRARSMAIRAMRSVMDEGGFLEVETPTLIASTPEGARDMLVPSRLRKGNFYALPQSPQLFKQLLMIGGVERYYQVAKCYRDEDFRADRQIEFTQLDFEGSFWGQDDVLDVLEKVAVRVVEDLRGVVPKTPFPRMTHAEAMSRYGSDKPDVRFAMEIVDLSHVFQETGFKAFSGVLEGGGTVAAINAGPLGLARSGLDAQVARAQELGAKGLVWMVVEEDRSLRSPVAKFLSEAELDGIVEATTAHPGDTVLIVGDSSKVVQRVLGQLRLDHGRPDDNDELAFAFVVDFPVFDVGDDGALSPAHHPFTAPADLDEMITSPETAVSKAYDLVLNGTELGSGSVRIHDPATQAKVFEVMGISDEDARSRFGWFLEALRYGTPPHAGFAIGIDRFVSILRNEPNIREIIPFPKTQTGADPLTGSPSR</sequence>
<gene>
    <name evidence="8" type="ORF">MNBD_ACTINO01-1077</name>
</gene>
<evidence type="ECO:0000256" key="3">
    <source>
        <dbReference type="ARBA" id="ARBA00022741"/>
    </source>
</evidence>
<evidence type="ECO:0000256" key="1">
    <source>
        <dbReference type="ARBA" id="ARBA00006303"/>
    </source>
</evidence>
<protein>
    <submittedName>
        <fullName evidence="8">Aspartyl-tRNA synthetase @ Aspartyl-tRNA(Asn) synthetase</fullName>
        <ecNumber evidence="8">6.1.1.12</ecNumber>
        <ecNumber evidence="8">6.1.1.23</ecNumber>
    </submittedName>
</protein>
<dbReference type="PANTHER" id="PTHR22594:SF5">
    <property type="entry name" value="ASPARTATE--TRNA LIGASE, MITOCHONDRIAL"/>
    <property type="match status" value="1"/>
</dbReference>
<name>A0A3B0SIE5_9ZZZZ</name>
<dbReference type="GO" id="GO:0004815">
    <property type="term" value="F:aspartate-tRNA ligase activity"/>
    <property type="evidence" value="ECO:0007669"/>
    <property type="project" value="UniProtKB-EC"/>
</dbReference>
<dbReference type="SUPFAM" id="SSF55261">
    <property type="entry name" value="GAD domain-like"/>
    <property type="match status" value="1"/>
</dbReference>
<dbReference type="SUPFAM" id="SSF50249">
    <property type="entry name" value="Nucleic acid-binding proteins"/>
    <property type="match status" value="1"/>
</dbReference>
<evidence type="ECO:0000313" key="8">
    <source>
        <dbReference type="EMBL" id="VAV96083.1"/>
    </source>
</evidence>
<dbReference type="PROSITE" id="PS50862">
    <property type="entry name" value="AA_TRNA_LIGASE_II"/>
    <property type="match status" value="1"/>
</dbReference>
<keyword evidence="5" id="KW-0648">Protein biosynthesis</keyword>
<dbReference type="Gene3D" id="3.30.1360.30">
    <property type="entry name" value="GAD-like domain"/>
    <property type="match status" value="1"/>
</dbReference>
<dbReference type="SUPFAM" id="SSF55681">
    <property type="entry name" value="Class II aaRS and biotin synthetases"/>
    <property type="match status" value="1"/>
</dbReference>
<dbReference type="InterPro" id="IPR004364">
    <property type="entry name" value="Aa-tRNA-synt_II"/>
</dbReference>
<dbReference type="Pfam" id="PF02938">
    <property type="entry name" value="GAD"/>
    <property type="match status" value="1"/>
</dbReference>
<dbReference type="EC" id="6.1.1.12" evidence="8"/>
<dbReference type="GO" id="GO:0005524">
    <property type="term" value="F:ATP binding"/>
    <property type="evidence" value="ECO:0007669"/>
    <property type="project" value="UniProtKB-KW"/>
</dbReference>
<dbReference type="InterPro" id="IPR006195">
    <property type="entry name" value="aa-tRNA-synth_II"/>
</dbReference>
<evidence type="ECO:0000256" key="6">
    <source>
        <dbReference type="ARBA" id="ARBA00023146"/>
    </source>
</evidence>
<dbReference type="CDD" id="cd04317">
    <property type="entry name" value="EcAspRS_like_N"/>
    <property type="match status" value="1"/>
</dbReference>
<dbReference type="PANTHER" id="PTHR22594">
    <property type="entry name" value="ASPARTYL/LYSYL-TRNA SYNTHETASE"/>
    <property type="match status" value="1"/>
</dbReference>
<dbReference type="Pfam" id="PF01336">
    <property type="entry name" value="tRNA_anti-codon"/>
    <property type="match status" value="1"/>
</dbReference>
<keyword evidence="6 8" id="KW-0030">Aminoacyl-tRNA synthetase</keyword>
<dbReference type="InterPro" id="IPR004524">
    <property type="entry name" value="Asp-tRNA-ligase_1"/>
</dbReference>
<dbReference type="NCBIfam" id="TIGR00459">
    <property type="entry name" value="aspS_bact"/>
    <property type="match status" value="1"/>
</dbReference>
<proteinExistence type="inferred from homology"/>
<dbReference type="InterPro" id="IPR029351">
    <property type="entry name" value="GAD_dom"/>
</dbReference>
<dbReference type="GO" id="GO:0006422">
    <property type="term" value="P:aspartyl-tRNA aminoacylation"/>
    <property type="evidence" value="ECO:0007669"/>
    <property type="project" value="TreeGrafter"/>
</dbReference>
<evidence type="ECO:0000259" key="7">
    <source>
        <dbReference type="PROSITE" id="PS50862"/>
    </source>
</evidence>
<keyword evidence="2 8" id="KW-0436">Ligase</keyword>
<dbReference type="InterPro" id="IPR002312">
    <property type="entry name" value="Asp/Asn-tRNA-synth_IIb"/>
</dbReference>
<feature type="domain" description="Aminoacyl-transfer RNA synthetases class-II family profile" evidence="7">
    <location>
        <begin position="154"/>
        <end position="551"/>
    </location>
</feature>
<dbReference type="EMBL" id="UOEI01000168">
    <property type="protein sequence ID" value="VAV96083.1"/>
    <property type="molecule type" value="Genomic_DNA"/>
</dbReference>
<reference evidence="8" key="1">
    <citation type="submission" date="2018-06" db="EMBL/GenBank/DDBJ databases">
        <authorList>
            <person name="Zhirakovskaya E."/>
        </authorList>
    </citation>
    <scope>NUCLEOTIDE SEQUENCE</scope>
</reference>
<dbReference type="AlphaFoldDB" id="A0A3B0SIE5"/>
<accession>A0A3B0SIE5</accession>
<keyword evidence="3" id="KW-0547">Nucleotide-binding</keyword>
<evidence type="ECO:0000256" key="5">
    <source>
        <dbReference type="ARBA" id="ARBA00022917"/>
    </source>
</evidence>